<dbReference type="PIRSF" id="PIRSF005622">
    <property type="entry name" value="Hydrgn_mat_hypD"/>
    <property type="match status" value="1"/>
</dbReference>
<dbReference type="HOGENOM" id="CLU_048562_1_0_9"/>
<dbReference type="AlphaFoldDB" id="A5D1K7"/>
<dbReference type="GO" id="GO:0051604">
    <property type="term" value="P:protein maturation"/>
    <property type="evidence" value="ECO:0007669"/>
    <property type="project" value="TreeGrafter"/>
</dbReference>
<comment type="similarity">
    <text evidence="1">Belongs to the HypD family.</text>
</comment>
<reference evidence="5" key="1">
    <citation type="journal article" date="2008" name="Genome Res.">
        <title>The genome of Pelotomaculum thermopropionicum reveals niche-associated evolution in anaerobic microbiota.</title>
        <authorList>
            <person name="Kosaka T."/>
            <person name="Kato S."/>
            <person name="Shimoyama T."/>
            <person name="Ishii S."/>
            <person name="Abe T."/>
            <person name="Watanabe K."/>
        </authorList>
    </citation>
    <scope>NUCLEOTIDE SEQUENCE [LARGE SCALE GENOMIC DNA]</scope>
    <source>
        <strain evidence="5">DSM 13744 / JCM 10971 / SI</strain>
    </source>
</reference>
<evidence type="ECO:0000256" key="1">
    <source>
        <dbReference type="ARBA" id="ARBA00007888"/>
    </source>
</evidence>
<dbReference type="GO" id="GO:0005506">
    <property type="term" value="F:iron ion binding"/>
    <property type="evidence" value="ECO:0007669"/>
    <property type="project" value="TreeGrafter"/>
</dbReference>
<dbReference type="STRING" id="370438.PTH_1698"/>
<gene>
    <name evidence="4" type="primary">HypD</name>
    <name evidence="4" type="ordered locus">PTH_1698</name>
</gene>
<keyword evidence="5" id="KW-1185">Reference proteome</keyword>
<name>A5D1K7_PELTS</name>
<evidence type="ECO:0000256" key="3">
    <source>
        <dbReference type="ARBA" id="ARBA00023004"/>
    </source>
</evidence>
<proteinExistence type="inferred from homology"/>
<evidence type="ECO:0000256" key="2">
    <source>
        <dbReference type="ARBA" id="ARBA00022723"/>
    </source>
</evidence>
<keyword evidence="2" id="KW-0479">Metal-binding</keyword>
<dbReference type="GO" id="GO:0070025">
    <property type="term" value="F:carbon monoxide binding"/>
    <property type="evidence" value="ECO:0007669"/>
    <property type="project" value="TreeGrafter"/>
</dbReference>
<evidence type="ECO:0000313" key="5">
    <source>
        <dbReference type="Proteomes" id="UP000006556"/>
    </source>
</evidence>
<dbReference type="Gene3D" id="6.10.20.100">
    <property type="match status" value="1"/>
</dbReference>
<dbReference type="PANTHER" id="PTHR30149:SF0">
    <property type="entry name" value="HYDROGENASE MATURATION FACTOR HYPD"/>
    <property type="match status" value="1"/>
</dbReference>
<dbReference type="NCBIfam" id="TIGR00075">
    <property type="entry name" value="hypD"/>
    <property type="match status" value="1"/>
</dbReference>
<dbReference type="InterPro" id="IPR042243">
    <property type="entry name" value="HypD_1"/>
</dbReference>
<dbReference type="KEGG" id="pth:PTH_1698"/>
<keyword evidence="3" id="KW-0408">Iron</keyword>
<dbReference type="Proteomes" id="UP000006556">
    <property type="component" value="Chromosome"/>
</dbReference>
<organism evidence="4 5">
    <name type="scientific">Pelotomaculum thermopropionicum (strain DSM 13744 / JCM 10971 / SI)</name>
    <dbReference type="NCBI Taxonomy" id="370438"/>
    <lineage>
        <taxon>Bacteria</taxon>
        <taxon>Bacillati</taxon>
        <taxon>Bacillota</taxon>
        <taxon>Clostridia</taxon>
        <taxon>Eubacteriales</taxon>
        <taxon>Desulfotomaculaceae</taxon>
        <taxon>Pelotomaculum</taxon>
    </lineage>
</organism>
<sequence>MQNSRLELNFGREILKMLPSLAGAAARRLGRTPVIMEVCGTHTMAIARSGLKSVLAGCIELRSGPGCPVCVTDQRDIDRIVALANLPGIAIATFGDMLRVPGTGSSLELERARGACVEIFYSPLEAVAYAARNPGKEVVFLGVGFETTAPAIALSIAAAAGQKLPNYTVLSLHKLVPPVMETLLSDPELTVDGFILPGHVSTITGRKAFDFISLKYGRPAVVTGFEEIDILQSVCLLLKQISEGSARTVNGYKRLVREEGNKKAKEILAEYFKPADAFWRGFGLVPQSGLAIKEKYSRFDASAKFALDTPETQPPKGCACGDILKGKLTAPDCPLFARACTPSSPAGPCMVSSEGACAAYYHYEWSEQDREVN</sequence>
<dbReference type="PANTHER" id="PTHR30149">
    <property type="entry name" value="HYDROGENASE PROTEIN ASSEMBLY PROTEIN HYPD"/>
    <property type="match status" value="1"/>
</dbReference>
<dbReference type="EMBL" id="AP009389">
    <property type="protein sequence ID" value="BAF59879.1"/>
    <property type="molecule type" value="Genomic_DNA"/>
</dbReference>
<evidence type="ECO:0000313" key="4">
    <source>
        <dbReference type="EMBL" id="BAF59879.1"/>
    </source>
</evidence>
<dbReference type="InterPro" id="IPR042244">
    <property type="entry name" value="HypD_2_sf"/>
</dbReference>
<dbReference type="Pfam" id="PF01924">
    <property type="entry name" value="HypD"/>
    <property type="match status" value="1"/>
</dbReference>
<dbReference type="eggNOG" id="COG0409">
    <property type="taxonomic scope" value="Bacteria"/>
</dbReference>
<dbReference type="InterPro" id="IPR002780">
    <property type="entry name" value="Hyd_form_HypD"/>
</dbReference>
<dbReference type="GO" id="GO:0051539">
    <property type="term" value="F:4 iron, 4 sulfur cluster binding"/>
    <property type="evidence" value="ECO:0007669"/>
    <property type="project" value="TreeGrafter"/>
</dbReference>
<protein>
    <submittedName>
        <fullName evidence="4">Hydrogenase maturation factor</fullName>
    </submittedName>
</protein>
<dbReference type="Gene3D" id="3.40.50.11740">
    <property type="entry name" value="HypD, alpha/beta domain 2"/>
    <property type="match status" value="2"/>
</dbReference>
<accession>A5D1K7</accession>